<evidence type="ECO:0000313" key="2">
    <source>
        <dbReference type="EMBL" id="KIK72156.1"/>
    </source>
</evidence>
<evidence type="ECO:0000256" key="1">
    <source>
        <dbReference type="SAM" id="MobiDB-lite"/>
    </source>
</evidence>
<reference evidence="3" key="2">
    <citation type="submission" date="2015-01" db="EMBL/GenBank/DDBJ databases">
        <title>Evolutionary Origins and Diversification of the Mycorrhizal Mutualists.</title>
        <authorList>
            <consortium name="DOE Joint Genome Institute"/>
            <consortium name="Mycorrhizal Genomics Consortium"/>
            <person name="Kohler A."/>
            <person name="Kuo A."/>
            <person name="Nagy L.G."/>
            <person name="Floudas D."/>
            <person name="Copeland A."/>
            <person name="Barry K.W."/>
            <person name="Cichocki N."/>
            <person name="Veneault-Fourrey C."/>
            <person name="LaButti K."/>
            <person name="Lindquist E.A."/>
            <person name="Lipzen A."/>
            <person name="Lundell T."/>
            <person name="Morin E."/>
            <person name="Murat C."/>
            <person name="Riley R."/>
            <person name="Ohm R."/>
            <person name="Sun H."/>
            <person name="Tunlid A."/>
            <person name="Henrissat B."/>
            <person name="Grigoriev I.V."/>
            <person name="Hibbett D.S."/>
            <person name="Martin F."/>
        </authorList>
    </citation>
    <scope>NUCLEOTIDE SEQUENCE [LARGE SCALE GENOMIC DNA]</scope>
    <source>
        <strain evidence="3">Ve08.2h10</strain>
    </source>
</reference>
<reference evidence="2 3" key="1">
    <citation type="submission" date="2014-04" db="EMBL/GenBank/DDBJ databases">
        <authorList>
            <consortium name="DOE Joint Genome Institute"/>
            <person name="Kuo A."/>
            <person name="Kohler A."/>
            <person name="Jargeat P."/>
            <person name="Nagy L.G."/>
            <person name="Floudas D."/>
            <person name="Copeland A."/>
            <person name="Barry K.W."/>
            <person name="Cichocki N."/>
            <person name="Veneault-Fourrey C."/>
            <person name="LaButti K."/>
            <person name="Lindquist E.A."/>
            <person name="Lipzen A."/>
            <person name="Lundell T."/>
            <person name="Morin E."/>
            <person name="Murat C."/>
            <person name="Sun H."/>
            <person name="Tunlid A."/>
            <person name="Henrissat B."/>
            <person name="Grigoriev I.V."/>
            <person name="Hibbett D.S."/>
            <person name="Martin F."/>
            <person name="Nordberg H.P."/>
            <person name="Cantor M.N."/>
            <person name="Hua S.X."/>
        </authorList>
    </citation>
    <scope>NUCLEOTIDE SEQUENCE [LARGE SCALE GENOMIC DNA]</scope>
    <source>
        <strain evidence="2 3">Ve08.2h10</strain>
    </source>
</reference>
<dbReference type="AlphaFoldDB" id="A0A0D0CNB0"/>
<keyword evidence="3" id="KW-1185">Reference proteome</keyword>
<evidence type="ECO:0000313" key="3">
    <source>
        <dbReference type="Proteomes" id="UP000054538"/>
    </source>
</evidence>
<accession>A0A0D0CNB0</accession>
<dbReference type="Proteomes" id="UP000054538">
    <property type="component" value="Unassembled WGS sequence"/>
</dbReference>
<gene>
    <name evidence="2" type="ORF">PAXRUDRAFT_22329</name>
</gene>
<proteinExistence type="predicted"/>
<dbReference type="InParanoid" id="A0A0D0CNB0"/>
<dbReference type="HOGENOM" id="CLU_104292_0_0_1"/>
<protein>
    <submittedName>
        <fullName evidence="2">Uncharacterized protein</fullName>
    </submittedName>
</protein>
<name>A0A0D0CNB0_9AGAM</name>
<dbReference type="EMBL" id="KN831168">
    <property type="protein sequence ID" value="KIK72156.1"/>
    <property type="molecule type" value="Genomic_DNA"/>
</dbReference>
<feature type="compositionally biased region" description="Low complexity" evidence="1">
    <location>
        <begin position="43"/>
        <end position="66"/>
    </location>
</feature>
<sequence>MDVPSVKKVRFADDLMQTESPSAKSRSGADEVTSSSGDDVNMTSPVASPPSSTAGPTAMIPLQPGSASAPASAIFPPFQGPLNTVPIPPVLASDLPLLPEVPRRQVAVAQPPAVLVMELNQLSIEPMSTTAKVPSPRPIRSLPLRAQVPPLAESPMVPTAPLMQPGPSTESPSIQPAQLRPSRSMGVIIPPFLVLSRDPSTLLGQWQGKIFEVGEMR</sequence>
<feature type="compositionally biased region" description="Polar residues" evidence="1">
    <location>
        <begin position="32"/>
        <end position="42"/>
    </location>
</feature>
<feature type="region of interest" description="Disordered" evidence="1">
    <location>
        <begin position="1"/>
        <end position="66"/>
    </location>
</feature>
<organism evidence="2 3">
    <name type="scientific">Paxillus rubicundulus Ve08.2h10</name>
    <dbReference type="NCBI Taxonomy" id="930991"/>
    <lineage>
        <taxon>Eukaryota</taxon>
        <taxon>Fungi</taxon>
        <taxon>Dikarya</taxon>
        <taxon>Basidiomycota</taxon>
        <taxon>Agaricomycotina</taxon>
        <taxon>Agaricomycetes</taxon>
        <taxon>Agaricomycetidae</taxon>
        <taxon>Boletales</taxon>
        <taxon>Paxilineae</taxon>
        <taxon>Paxillaceae</taxon>
        <taxon>Paxillus</taxon>
    </lineage>
</organism>